<gene>
    <name evidence="2" type="ORF">SAMN06269185_2144</name>
</gene>
<dbReference type="AlphaFoldDB" id="A0A285NV81"/>
<keyword evidence="3" id="KW-1185">Reference proteome</keyword>
<dbReference type="InterPro" id="IPR055690">
    <property type="entry name" value="DUF7266"/>
</dbReference>
<dbReference type="Pfam" id="PF23928">
    <property type="entry name" value="DUF7266"/>
    <property type="match status" value="1"/>
</dbReference>
<evidence type="ECO:0000313" key="2">
    <source>
        <dbReference type="EMBL" id="SNZ13375.1"/>
    </source>
</evidence>
<dbReference type="OrthoDB" id="226715at2157"/>
<keyword evidence="1" id="KW-0472">Membrane</keyword>
<accession>A0A285NV81</accession>
<keyword evidence="1" id="KW-0812">Transmembrane</keyword>
<reference evidence="3" key="1">
    <citation type="submission" date="2017-09" db="EMBL/GenBank/DDBJ databases">
        <authorList>
            <person name="Varghese N."/>
            <person name="Submissions S."/>
        </authorList>
    </citation>
    <scope>NUCLEOTIDE SEQUENCE [LARGE SCALE GENOMIC DNA]</scope>
    <source>
        <strain evidence="3">DSM 27208</strain>
    </source>
</reference>
<proteinExistence type="predicted"/>
<protein>
    <submittedName>
        <fullName evidence="2">Uncharacterized protein</fullName>
    </submittedName>
</protein>
<name>A0A285NV81_NATPI</name>
<keyword evidence="1" id="KW-1133">Transmembrane helix</keyword>
<evidence type="ECO:0000256" key="1">
    <source>
        <dbReference type="SAM" id="Phobius"/>
    </source>
</evidence>
<dbReference type="RefSeq" id="WP_097009043.1">
    <property type="nucleotide sequence ID" value="NZ_OBEJ01000002.1"/>
</dbReference>
<organism evidence="2 3">
    <name type="scientific">Natronoarchaeum philippinense</name>
    <dbReference type="NCBI Taxonomy" id="558529"/>
    <lineage>
        <taxon>Archaea</taxon>
        <taxon>Methanobacteriati</taxon>
        <taxon>Methanobacteriota</taxon>
        <taxon>Stenosarchaea group</taxon>
        <taxon>Halobacteria</taxon>
        <taxon>Halobacteriales</taxon>
        <taxon>Natronoarchaeaceae</taxon>
    </lineage>
</organism>
<feature type="transmembrane region" description="Helical" evidence="1">
    <location>
        <begin position="20"/>
        <end position="42"/>
    </location>
</feature>
<sequence length="163" mass="17180">MSGKRSFSTDRRGVSTALTHVLTIGITTILISGLFIGTTTLLESQKDRAAYQEMETIGDRLAAEITAADQAAETPSTGQSTVVVDHPSTVAGSSYRVRLASDPAVCDTWAPDTCLILSASQTSQDVEVPLQTSNAISETSVTGGRVRITYNQSGSQRLTLEAA</sequence>
<evidence type="ECO:0000313" key="3">
    <source>
        <dbReference type="Proteomes" id="UP000219453"/>
    </source>
</evidence>
<dbReference type="EMBL" id="OBEJ01000002">
    <property type="protein sequence ID" value="SNZ13375.1"/>
    <property type="molecule type" value="Genomic_DNA"/>
</dbReference>
<dbReference type="Proteomes" id="UP000219453">
    <property type="component" value="Unassembled WGS sequence"/>
</dbReference>